<dbReference type="PANTHER" id="PTHR35849">
    <property type="entry name" value="BLR2341 PROTEIN"/>
    <property type="match status" value="1"/>
</dbReference>
<dbReference type="InterPro" id="IPR058548">
    <property type="entry name" value="MlaB-like_STAS"/>
</dbReference>
<dbReference type="PROSITE" id="PS50801">
    <property type="entry name" value="STAS"/>
    <property type="match status" value="1"/>
</dbReference>
<evidence type="ECO:0000313" key="3">
    <source>
        <dbReference type="Proteomes" id="UP000248259"/>
    </source>
</evidence>
<dbReference type="Gene3D" id="3.30.750.24">
    <property type="entry name" value="STAS domain"/>
    <property type="match status" value="1"/>
</dbReference>
<dbReference type="EMBL" id="QKOE01000033">
    <property type="protein sequence ID" value="PZA14400.1"/>
    <property type="molecule type" value="Genomic_DNA"/>
</dbReference>
<dbReference type="CDD" id="cd07043">
    <property type="entry name" value="STAS_anti-anti-sigma_factors"/>
    <property type="match status" value="1"/>
</dbReference>
<keyword evidence="3" id="KW-1185">Reference proteome</keyword>
<proteinExistence type="predicted"/>
<dbReference type="OrthoDB" id="8527158at2"/>
<dbReference type="SUPFAM" id="SSF52091">
    <property type="entry name" value="SpoIIaa-like"/>
    <property type="match status" value="1"/>
</dbReference>
<dbReference type="AlphaFoldDB" id="A0A323URW1"/>
<sequence length="103" mass="11063">MADTPTASRLALMEDMTIYNAMTLKTRLIEALAGTDRLELDLSGVAEIDSSGLQLLIMIKREATRLGKQAPIVAHSEAVSEVVDFLNLAAEFGDPLLVPAHQG</sequence>
<gene>
    <name evidence="2" type="ORF">DNK49_21960</name>
</gene>
<accession>A0A323URW1</accession>
<dbReference type="InterPro" id="IPR052746">
    <property type="entry name" value="MlaB_ABC_Transporter"/>
</dbReference>
<evidence type="ECO:0000313" key="2">
    <source>
        <dbReference type="EMBL" id="PZA14400.1"/>
    </source>
</evidence>
<name>A0A323URW1_9RHOO</name>
<reference evidence="2 3" key="1">
    <citation type="submission" date="2018-06" db="EMBL/GenBank/DDBJ databases">
        <title>Azoarcus communis strain SWub3 genome.</title>
        <authorList>
            <person name="Zorraquino Salvo V."/>
            <person name="Toubiana D."/>
            <person name="Blumwald E."/>
        </authorList>
    </citation>
    <scope>NUCLEOTIDE SEQUENCE [LARGE SCALE GENOMIC DNA]</scope>
    <source>
        <strain evidence="2 3">SWub3</strain>
    </source>
</reference>
<protein>
    <submittedName>
        <fullName evidence="2">Anti-sigma B factor antagonist</fullName>
    </submittedName>
</protein>
<feature type="domain" description="STAS" evidence="1">
    <location>
        <begin position="1"/>
        <end position="103"/>
    </location>
</feature>
<dbReference type="InterPro" id="IPR002645">
    <property type="entry name" value="STAS_dom"/>
</dbReference>
<organism evidence="2 3">
    <name type="scientific">Parazoarcus communis SWub3 = DSM 12120</name>
    <dbReference type="NCBI Taxonomy" id="1121029"/>
    <lineage>
        <taxon>Bacteria</taxon>
        <taxon>Pseudomonadati</taxon>
        <taxon>Pseudomonadota</taxon>
        <taxon>Betaproteobacteria</taxon>
        <taxon>Rhodocyclales</taxon>
        <taxon>Zoogloeaceae</taxon>
        <taxon>Parazoarcus</taxon>
    </lineage>
</organism>
<dbReference type="Pfam" id="PF13466">
    <property type="entry name" value="STAS_2"/>
    <property type="match status" value="1"/>
</dbReference>
<dbReference type="InterPro" id="IPR036513">
    <property type="entry name" value="STAS_dom_sf"/>
</dbReference>
<dbReference type="Proteomes" id="UP000248259">
    <property type="component" value="Unassembled WGS sequence"/>
</dbReference>
<comment type="caution">
    <text evidence="2">The sequence shown here is derived from an EMBL/GenBank/DDBJ whole genome shotgun (WGS) entry which is preliminary data.</text>
</comment>
<evidence type="ECO:0000259" key="1">
    <source>
        <dbReference type="PROSITE" id="PS50801"/>
    </source>
</evidence>
<dbReference type="PANTHER" id="PTHR35849:SF2">
    <property type="entry name" value="BLR2341 PROTEIN"/>
    <property type="match status" value="1"/>
</dbReference>
<dbReference type="RefSeq" id="WP_110530025.1">
    <property type="nucleotide sequence ID" value="NZ_QKOE01000033.1"/>
</dbReference>